<dbReference type="InterPro" id="IPR001737">
    <property type="entry name" value="KsgA/Erm"/>
</dbReference>
<evidence type="ECO:0000256" key="8">
    <source>
        <dbReference type="ARBA" id="ARBA00023015"/>
    </source>
</evidence>
<keyword evidence="15" id="KW-1185">Reference proteome</keyword>
<comment type="subcellular location">
    <subcellularLocation>
        <location evidence="1">Mitochondrion</location>
    </subcellularLocation>
</comment>
<evidence type="ECO:0000313" key="14">
    <source>
        <dbReference type="EMBL" id="TDG48459.1"/>
    </source>
</evidence>
<dbReference type="PANTHER" id="PTHR11727:SF13">
    <property type="entry name" value="DIMETHYLADENOSINE TRANSFERASE 2, MITOCHONDRIAL"/>
    <property type="match status" value="1"/>
</dbReference>
<feature type="binding site" evidence="11">
    <location>
        <position position="140"/>
    </location>
    <ligand>
        <name>S-adenosyl-L-methionine</name>
        <dbReference type="ChEBI" id="CHEBI:59789"/>
    </ligand>
</feature>
<evidence type="ECO:0000256" key="5">
    <source>
        <dbReference type="ARBA" id="ARBA00022691"/>
    </source>
</evidence>
<proteinExistence type="inferred from homology"/>
<dbReference type="KEGG" id="dnv:108655792"/>
<dbReference type="AlphaFoldDB" id="A0A484BI43"/>
<reference evidence="14 15" key="1">
    <citation type="journal article" date="2019" name="J. Hered.">
        <title>An Improved Genome Assembly for Drosophila navojoa, the Basal Species in the mojavensis Cluster.</title>
        <authorList>
            <person name="Vanderlinde T."/>
            <person name="Dupim E.G."/>
            <person name="Nazario-Yepiz N.O."/>
            <person name="Carvalho A.B."/>
        </authorList>
    </citation>
    <scope>NUCLEOTIDE SEQUENCE [LARGE SCALE GENOMIC DNA]</scope>
    <source>
        <strain evidence="14">Navoj_Jal97</strain>
        <tissue evidence="14">Whole organism</tissue>
    </source>
</reference>
<evidence type="ECO:0000256" key="2">
    <source>
        <dbReference type="ARBA" id="ARBA00022552"/>
    </source>
</evidence>
<dbReference type="PIRSF" id="PIRSF027833">
    <property type="entry name" value="MtTFB2"/>
    <property type="match status" value="1"/>
</dbReference>
<evidence type="ECO:0000256" key="4">
    <source>
        <dbReference type="ARBA" id="ARBA00022679"/>
    </source>
</evidence>
<comment type="caution">
    <text evidence="11">Lacks conserved residue(s) required for the propagation of feature annotation.</text>
</comment>
<dbReference type="GO" id="GO:0005759">
    <property type="term" value="C:mitochondrial matrix"/>
    <property type="evidence" value="ECO:0007669"/>
    <property type="project" value="TreeGrafter"/>
</dbReference>
<comment type="similarity">
    <text evidence="11 12">Belongs to the class I-like SAM-binding methyltransferase superfamily. rRNA adenine N(6)-methyltransferase family.</text>
</comment>
<evidence type="ECO:0000256" key="6">
    <source>
        <dbReference type="ARBA" id="ARBA00022884"/>
    </source>
</evidence>
<dbReference type="OMA" id="QFRQWPE"/>
<dbReference type="Pfam" id="PF00398">
    <property type="entry name" value="RrnaAD"/>
    <property type="match status" value="1"/>
</dbReference>
<dbReference type="Gene3D" id="3.40.50.150">
    <property type="entry name" value="Vaccinia Virus protein VP39"/>
    <property type="match status" value="1"/>
</dbReference>
<organism evidence="14 15">
    <name type="scientific">Drosophila navojoa</name>
    <name type="common">Fruit fly</name>
    <dbReference type="NCBI Taxonomy" id="7232"/>
    <lineage>
        <taxon>Eukaryota</taxon>
        <taxon>Metazoa</taxon>
        <taxon>Ecdysozoa</taxon>
        <taxon>Arthropoda</taxon>
        <taxon>Hexapoda</taxon>
        <taxon>Insecta</taxon>
        <taxon>Pterygota</taxon>
        <taxon>Neoptera</taxon>
        <taxon>Endopterygota</taxon>
        <taxon>Diptera</taxon>
        <taxon>Brachycera</taxon>
        <taxon>Muscomorpha</taxon>
        <taxon>Ephydroidea</taxon>
        <taxon>Drosophilidae</taxon>
        <taxon>Drosophila</taxon>
    </lineage>
</organism>
<dbReference type="GO" id="GO:0034246">
    <property type="term" value="F:mitochondrial transcription factor activity"/>
    <property type="evidence" value="ECO:0007669"/>
    <property type="project" value="TreeGrafter"/>
</dbReference>
<gene>
    <name evidence="14" type="ORF">AWZ03_005204</name>
</gene>
<evidence type="ECO:0000256" key="13">
    <source>
        <dbReference type="SAM" id="MobiDB-lite"/>
    </source>
</evidence>
<dbReference type="EC" id="2.1.1.-" evidence="12"/>
<evidence type="ECO:0000256" key="10">
    <source>
        <dbReference type="ARBA" id="ARBA00023163"/>
    </source>
</evidence>
<evidence type="ECO:0000256" key="12">
    <source>
        <dbReference type="RuleBase" id="RU362106"/>
    </source>
</evidence>
<dbReference type="PROSITE" id="PS51689">
    <property type="entry name" value="SAM_RNA_A_N6_MT"/>
    <property type="match status" value="1"/>
</dbReference>
<dbReference type="SUPFAM" id="SSF53335">
    <property type="entry name" value="S-adenosyl-L-methionine-dependent methyltransferases"/>
    <property type="match status" value="1"/>
</dbReference>
<dbReference type="GO" id="GO:0006391">
    <property type="term" value="P:transcription initiation at mitochondrial promoter"/>
    <property type="evidence" value="ECO:0007669"/>
    <property type="project" value="TreeGrafter"/>
</dbReference>
<evidence type="ECO:0000256" key="7">
    <source>
        <dbReference type="ARBA" id="ARBA00022946"/>
    </source>
</evidence>
<evidence type="ECO:0000256" key="3">
    <source>
        <dbReference type="ARBA" id="ARBA00022603"/>
    </source>
</evidence>
<evidence type="ECO:0000313" key="15">
    <source>
        <dbReference type="Proteomes" id="UP000295192"/>
    </source>
</evidence>
<keyword evidence="10" id="KW-0804">Transcription</keyword>
<dbReference type="PANTHER" id="PTHR11727">
    <property type="entry name" value="DIMETHYLADENOSINE TRANSFERASE"/>
    <property type="match status" value="1"/>
</dbReference>
<dbReference type="InterPro" id="IPR029063">
    <property type="entry name" value="SAM-dependent_MTases_sf"/>
</dbReference>
<keyword evidence="9" id="KW-0496">Mitochondrion</keyword>
<feature type="binding site" evidence="11">
    <location>
        <position position="114"/>
    </location>
    <ligand>
        <name>S-adenosyl-L-methionine</name>
        <dbReference type="ChEBI" id="CHEBI:59789"/>
    </ligand>
</feature>
<feature type="binding site" evidence="11">
    <location>
        <position position="61"/>
    </location>
    <ligand>
        <name>S-adenosyl-L-methionine</name>
        <dbReference type="ChEBI" id="CHEBI:59789"/>
    </ligand>
</feature>
<dbReference type="OrthoDB" id="9895503at2759"/>
<keyword evidence="6 11" id="KW-0694">RNA-binding</keyword>
<dbReference type="Proteomes" id="UP000295192">
    <property type="component" value="Unassembled WGS sequence"/>
</dbReference>
<dbReference type="STRING" id="7232.A0A484BI43"/>
<keyword evidence="3 11" id="KW-0489">Methyltransferase</keyword>
<name>A0A484BI43_DRONA</name>
<evidence type="ECO:0000256" key="9">
    <source>
        <dbReference type="ARBA" id="ARBA00023128"/>
    </source>
</evidence>
<dbReference type="GO" id="GO:0000179">
    <property type="term" value="F:rRNA (adenine-N6,N6-)-dimethyltransferase activity"/>
    <property type="evidence" value="ECO:0007669"/>
    <property type="project" value="UniProtKB-UniRule"/>
</dbReference>
<sequence length="471" mass="54441">MMSLRGSFTLCNARNIQRMSSCYQSTKSKRAVKAERVARYSGEFPEKLLSKNQKSVSHMYVANSQIAEQINNYLEPHLQQTKCDTVMELNPGPGHFTRHLLDRETQFRKIILMESMEYFMPRLQELHALYPDRVKVRYGDFIALWKLAYMDKMDSGTRLLDMLSDVPRTSFNEDINMLVFGAVGSYAFFKHLINSLIFQMSLYNLGRCEMILAVPPPIFIHLTCSNKIGYLIYRSASVLFQILFEHRFIAKVPRETFLPVQADYNLSKSSKLAKVKSINPEYLYLVKFVPRRNLHEICPVQDLPALWFFIKQNFVSRRNRIIPNMEKWVPGCGPRLIINQNAPERVRPLYEDESVKHLPPFSMQSTTMSTRDYYPGINIYTQFGDLTPSQMLTLFAQFRQWPEYSESSFLASMENTLLKLESVNDEQGIEDGVNLVEEDDLSTEAVDELLEATGGPAPEPPKVRRKTKSTV</sequence>
<comment type="caution">
    <text evidence="14">The sequence shown here is derived from an EMBL/GenBank/DDBJ whole genome shotgun (WGS) entry which is preliminary data.</text>
</comment>
<evidence type="ECO:0000256" key="11">
    <source>
        <dbReference type="PROSITE-ProRule" id="PRU01026"/>
    </source>
</evidence>
<keyword evidence="7" id="KW-0809">Transit peptide</keyword>
<dbReference type="EMBL" id="LSRL02000033">
    <property type="protein sequence ID" value="TDG48459.1"/>
    <property type="molecule type" value="Genomic_DNA"/>
</dbReference>
<keyword evidence="8" id="KW-0805">Transcription regulation</keyword>
<feature type="region of interest" description="Disordered" evidence="13">
    <location>
        <begin position="451"/>
        <end position="471"/>
    </location>
</feature>
<protein>
    <recommendedName>
        <fullName evidence="12">rRNA adenine N(6)-methyltransferase</fullName>
        <ecNumber evidence="12">2.1.1.-</ecNumber>
    </recommendedName>
</protein>
<keyword evidence="4 11" id="KW-0808">Transferase</keyword>
<evidence type="ECO:0000256" key="1">
    <source>
        <dbReference type="ARBA" id="ARBA00004173"/>
    </source>
</evidence>
<accession>A0A484BI43</accession>
<dbReference type="GO" id="GO:0003723">
    <property type="term" value="F:RNA binding"/>
    <property type="evidence" value="ECO:0007669"/>
    <property type="project" value="UniProtKB-UniRule"/>
</dbReference>
<keyword evidence="2 12" id="KW-0698">rRNA processing</keyword>
<keyword evidence="5 11" id="KW-0949">S-adenosyl-L-methionine</keyword>